<dbReference type="RefSeq" id="WP_063141351.1">
    <property type="nucleotide sequence ID" value="NZ_CAIGKD010000012.1"/>
</dbReference>
<dbReference type="EMBL" id="CP033230">
    <property type="protein sequence ID" value="AYO79293.1"/>
    <property type="molecule type" value="Genomic_DNA"/>
</dbReference>
<feature type="chain" id="PRO_5018123813" description="Biopolymer transporter ExbD" evidence="1">
    <location>
        <begin position="21"/>
        <end position="113"/>
    </location>
</feature>
<reference evidence="2 3" key="1">
    <citation type="submission" date="2018-10" db="EMBL/GenBank/DDBJ databases">
        <title>Characterization and genome analysis of a novel bacterium Sphingobium yanoikuyae SJTF8 capable of degrading PAHs.</title>
        <authorList>
            <person name="Yin C."/>
            <person name="Xiong W."/>
            <person name="Liang R."/>
        </authorList>
    </citation>
    <scope>NUCLEOTIDE SEQUENCE [LARGE SCALE GENOMIC DNA]</scope>
    <source>
        <strain evidence="2 3">SJTF8</strain>
    </source>
</reference>
<evidence type="ECO:0000256" key="1">
    <source>
        <dbReference type="SAM" id="SignalP"/>
    </source>
</evidence>
<organism evidence="2 3">
    <name type="scientific">Sphingobium yanoikuyae</name>
    <name type="common">Sphingomonas yanoikuyae</name>
    <dbReference type="NCBI Taxonomy" id="13690"/>
    <lineage>
        <taxon>Bacteria</taxon>
        <taxon>Pseudomonadati</taxon>
        <taxon>Pseudomonadota</taxon>
        <taxon>Alphaproteobacteria</taxon>
        <taxon>Sphingomonadales</taxon>
        <taxon>Sphingomonadaceae</taxon>
        <taxon>Sphingobium</taxon>
    </lineage>
</organism>
<keyword evidence="1" id="KW-0732">Signal</keyword>
<dbReference type="Proteomes" id="UP000280708">
    <property type="component" value="Chromosome"/>
</dbReference>
<accession>A0A3G2UW20</accession>
<evidence type="ECO:0000313" key="2">
    <source>
        <dbReference type="EMBL" id="AYO79293.1"/>
    </source>
</evidence>
<evidence type="ECO:0000313" key="3">
    <source>
        <dbReference type="Proteomes" id="UP000280708"/>
    </source>
</evidence>
<proteinExistence type="predicted"/>
<feature type="signal peptide" evidence="1">
    <location>
        <begin position="1"/>
        <end position="20"/>
    </location>
</feature>
<evidence type="ECO:0008006" key="4">
    <source>
        <dbReference type="Google" id="ProtNLM"/>
    </source>
</evidence>
<protein>
    <recommendedName>
        <fullName evidence="4">Biopolymer transporter ExbD</fullName>
    </recommendedName>
</protein>
<dbReference type="AlphaFoldDB" id="A0A3G2UW20"/>
<gene>
    <name evidence="2" type="ORF">EBF16_21940</name>
</gene>
<sequence>MRLAVLLLLTLLLACSDAKAEQILRVQLSAGKPEAQSCTARIGDQSFDISDPALETTLKPFAERHMNVHLIGVTDVPYRCVGSLIYLMQRIGFPKIGFISEAPPADENAESRH</sequence>
<name>A0A3G2UW20_SPHYA</name>
<dbReference type="PROSITE" id="PS51257">
    <property type="entry name" value="PROKAR_LIPOPROTEIN"/>
    <property type="match status" value="1"/>
</dbReference>